<reference evidence="3 4" key="1">
    <citation type="submission" date="2024-09" db="EMBL/GenBank/DDBJ databases">
        <authorList>
            <person name="Sun Q."/>
            <person name="Mori K."/>
        </authorList>
    </citation>
    <scope>NUCLEOTIDE SEQUENCE [LARGE SCALE GENOMIC DNA]</scope>
    <source>
        <strain evidence="3 4">TBRC 3947</strain>
    </source>
</reference>
<sequence length="553" mass="59144">MESSPQLGRAVVMSWRPGSPSGVRRAERDDASVGSRLHAYGGMPYALLPSGTAEVDASTAQITGDTVRTDTKHDYGDLARFAEELLCVREDHRGDELVAIDVATMGSRVLRSTGGFLASPRGRAGRLAWVHWDREVMPWDSCEVWAADYRPGGQLGEPMRVAGGPGESAFQPTWAEDGALYFMSDRSGWWNLYRWHHGRTQPVAPMEAECAAAPWESGYANYALLPGGRIGMTVQHGPQHGLVVVELNGEVRPVEVPYTFIKPFLAAVGDRIALIGASPTRSQEIVLVATDGSNELDVIRPGTWAIDEHASVSVPEVLRVGSTGGEVTALLYPPASGLAPAPLIVRAHSGPTYGVDYRLDWEVQFFTARGFAVADVDYRGSTGYGRAFRQALDGRWGTVDVEDCRNAALHLIATGRARAGAVFISGASAGGYAALRAVCEDGPFSLAVARSAIVDPNRWTVTAPRFQRPHAAALTHPKAKVVPQEIRRPVLLIHGDSDDIAPIDDVIALAGGLANGRLLRLDGVGHYLSGAALTVALEAELDAYMAVLNDSAG</sequence>
<accession>A0ABV6M7Z7</accession>
<organism evidence="3 4">
    <name type="scientific">Phytohabitans kaempferiae</name>
    <dbReference type="NCBI Taxonomy" id="1620943"/>
    <lineage>
        <taxon>Bacteria</taxon>
        <taxon>Bacillati</taxon>
        <taxon>Actinomycetota</taxon>
        <taxon>Actinomycetes</taxon>
        <taxon>Micromonosporales</taxon>
        <taxon>Micromonosporaceae</taxon>
    </lineage>
</organism>
<dbReference type="InterPro" id="IPR011042">
    <property type="entry name" value="6-blade_b-propeller_TolB-like"/>
</dbReference>
<proteinExistence type="predicted"/>
<feature type="domain" description="Peptidase S9 prolyl oligopeptidase catalytic" evidence="2">
    <location>
        <begin position="358"/>
        <end position="513"/>
    </location>
</feature>
<dbReference type="EMBL" id="JBHLUH010000052">
    <property type="protein sequence ID" value="MFC0530827.1"/>
    <property type="molecule type" value="Genomic_DNA"/>
</dbReference>
<protein>
    <submittedName>
        <fullName evidence="3">Prolyl oligopeptidase family serine peptidase</fullName>
    </submittedName>
</protein>
<dbReference type="RefSeq" id="WP_377254162.1">
    <property type="nucleotide sequence ID" value="NZ_JBHLUH010000052.1"/>
</dbReference>
<dbReference type="Gene3D" id="2.120.10.30">
    <property type="entry name" value="TolB, C-terminal domain"/>
    <property type="match status" value="1"/>
</dbReference>
<dbReference type="InterPro" id="IPR001375">
    <property type="entry name" value="Peptidase_S9_cat"/>
</dbReference>
<evidence type="ECO:0000259" key="2">
    <source>
        <dbReference type="Pfam" id="PF00326"/>
    </source>
</evidence>
<dbReference type="Pfam" id="PF00326">
    <property type="entry name" value="Peptidase_S9"/>
    <property type="match status" value="1"/>
</dbReference>
<keyword evidence="4" id="KW-1185">Reference proteome</keyword>
<name>A0ABV6M7Z7_9ACTN</name>
<evidence type="ECO:0000313" key="3">
    <source>
        <dbReference type="EMBL" id="MFC0530827.1"/>
    </source>
</evidence>
<comment type="caution">
    <text evidence="3">The sequence shown here is derived from an EMBL/GenBank/DDBJ whole genome shotgun (WGS) entry which is preliminary data.</text>
</comment>
<gene>
    <name evidence="3" type="ORF">ACFFIA_24490</name>
</gene>
<dbReference type="Proteomes" id="UP001589867">
    <property type="component" value="Unassembled WGS sequence"/>
</dbReference>
<evidence type="ECO:0000313" key="4">
    <source>
        <dbReference type="Proteomes" id="UP001589867"/>
    </source>
</evidence>
<dbReference type="InterPro" id="IPR050585">
    <property type="entry name" value="Xaa-Pro_dipeptidyl-ppase/CocE"/>
</dbReference>
<dbReference type="PANTHER" id="PTHR43056">
    <property type="entry name" value="PEPTIDASE S9 PROLYL OLIGOPEPTIDASE"/>
    <property type="match status" value="1"/>
</dbReference>
<feature type="region of interest" description="Disordered" evidence="1">
    <location>
        <begin position="1"/>
        <end position="30"/>
    </location>
</feature>
<dbReference type="Gene3D" id="3.40.50.1820">
    <property type="entry name" value="alpha/beta hydrolase"/>
    <property type="match status" value="1"/>
</dbReference>
<dbReference type="SUPFAM" id="SSF53474">
    <property type="entry name" value="alpha/beta-Hydrolases"/>
    <property type="match status" value="1"/>
</dbReference>
<evidence type="ECO:0000256" key="1">
    <source>
        <dbReference type="SAM" id="MobiDB-lite"/>
    </source>
</evidence>
<dbReference type="PANTHER" id="PTHR43056:SF5">
    <property type="entry name" value="PEPTIDASE S9 PROLYL OLIGOPEPTIDASE CATALYTIC DOMAIN-CONTAINING PROTEIN"/>
    <property type="match status" value="1"/>
</dbReference>
<dbReference type="InterPro" id="IPR029058">
    <property type="entry name" value="AB_hydrolase_fold"/>
</dbReference>
<dbReference type="SUPFAM" id="SSF82171">
    <property type="entry name" value="DPP6 N-terminal domain-like"/>
    <property type="match status" value="1"/>
</dbReference>